<reference evidence="1" key="2">
    <citation type="journal article" date="2015" name="Fish Shellfish Immunol.">
        <title>Early steps in the European eel (Anguilla anguilla)-Vibrio vulnificus interaction in the gills: Role of the RtxA13 toxin.</title>
        <authorList>
            <person name="Callol A."/>
            <person name="Pajuelo D."/>
            <person name="Ebbesson L."/>
            <person name="Teles M."/>
            <person name="MacKenzie S."/>
            <person name="Amaro C."/>
        </authorList>
    </citation>
    <scope>NUCLEOTIDE SEQUENCE</scope>
</reference>
<protein>
    <submittedName>
        <fullName evidence="1">Uncharacterized protein</fullName>
    </submittedName>
</protein>
<dbReference type="AlphaFoldDB" id="A0A0E9V8H1"/>
<organism evidence="1">
    <name type="scientific">Anguilla anguilla</name>
    <name type="common">European freshwater eel</name>
    <name type="synonym">Muraena anguilla</name>
    <dbReference type="NCBI Taxonomy" id="7936"/>
    <lineage>
        <taxon>Eukaryota</taxon>
        <taxon>Metazoa</taxon>
        <taxon>Chordata</taxon>
        <taxon>Craniata</taxon>
        <taxon>Vertebrata</taxon>
        <taxon>Euteleostomi</taxon>
        <taxon>Actinopterygii</taxon>
        <taxon>Neopterygii</taxon>
        <taxon>Teleostei</taxon>
        <taxon>Anguilliformes</taxon>
        <taxon>Anguillidae</taxon>
        <taxon>Anguilla</taxon>
    </lineage>
</organism>
<dbReference type="EMBL" id="GBXM01034168">
    <property type="protein sequence ID" value="JAH74409.1"/>
    <property type="molecule type" value="Transcribed_RNA"/>
</dbReference>
<name>A0A0E9V8H1_ANGAN</name>
<sequence length="19" mass="2179">MAMLGHITRVGYQITFPNE</sequence>
<evidence type="ECO:0000313" key="1">
    <source>
        <dbReference type="EMBL" id="JAH74409.1"/>
    </source>
</evidence>
<accession>A0A0E9V8H1</accession>
<reference evidence="1" key="1">
    <citation type="submission" date="2014-11" db="EMBL/GenBank/DDBJ databases">
        <authorList>
            <person name="Amaro Gonzalez C."/>
        </authorList>
    </citation>
    <scope>NUCLEOTIDE SEQUENCE</scope>
</reference>
<proteinExistence type="predicted"/>